<name>A0A916VUT9_9HYPH</name>
<keyword evidence="2" id="KW-0413">Isomerase</keyword>
<dbReference type="AlphaFoldDB" id="A0A916VUT9"/>
<evidence type="ECO:0000313" key="2">
    <source>
        <dbReference type="EMBL" id="GGA38456.1"/>
    </source>
</evidence>
<sequence>MDLPYLGTALTFDTLEGLRNWIFDVDRAVEIQDFALPEVIAGDVWPLVERYRKALDGHKGKRGIHGPFFGLDISNPDRDIRPIVQKRFLKGLEIAERLGATHMVVHSPFTYWHVLNAANYPKIRSDMFAASAECLAPVLDRAKEIGCVLMLENIDDTDPATRVDLVAEIDHPALKVSIDTGHAELAYGRYNAPPVVDFIAAAGNLLGHVHLQDADGYADRHWHPGEGNIPWAPVFAALGRLDAKPRLILEVRDRHHLLPQTVKRLEALGLAR</sequence>
<accession>A0A916VUT9</accession>
<protein>
    <submittedName>
        <fullName evidence="2">Sugar phosphate isomerase</fullName>
    </submittedName>
</protein>
<organism evidence="2 3">
    <name type="scientific">Pelagibacterium lentulum</name>
    <dbReference type="NCBI Taxonomy" id="2029865"/>
    <lineage>
        <taxon>Bacteria</taxon>
        <taxon>Pseudomonadati</taxon>
        <taxon>Pseudomonadota</taxon>
        <taxon>Alphaproteobacteria</taxon>
        <taxon>Hyphomicrobiales</taxon>
        <taxon>Devosiaceae</taxon>
        <taxon>Pelagibacterium</taxon>
    </lineage>
</organism>
<feature type="domain" description="Xylose isomerase-like TIM barrel" evidence="1">
    <location>
        <begin position="48"/>
        <end position="265"/>
    </location>
</feature>
<dbReference type="RefSeq" id="WP_127073477.1">
    <property type="nucleotide sequence ID" value="NZ_BMKB01000001.1"/>
</dbReference>
<dbReference type="PANTHER" id="PTHR12110:SF53">
    <property type="entry name" value="BLR5974 PROTEIN"/>
    <property type="match status" value="1"/>
</dbReference>
<dbReference type="SUPFAM" id="SSF51658">
    <property type="entry name" value="Xylose isomerase-like"/>
    <property type="match status" value="1"/>
</dbReference>
<dbReference type="Pfam" id="PF01261">
    <property type="entry name" value="AP_endonuc_2"/>
    <property type="match status" value="1"/>
</dbReference>
<proteinExistence type="predicted"/>
<evidence type="ECO:0000259" key="1">
    <source>
        <dbReference type="Pfam" id="PF01261"/>
    </source>
</evidence>
<comment type="caution">
    <text evidence="2">The sequence shown here is derived from an EMBL/GenBank/DDBJ whole genome shotgun (WGS) entry which is preliminary data.</text>
</comment>
<dbReference type="GO" id="GO:0016853">
    <property type="term" value="F:isomerase activity"/>
    <property type="evidence" value="ECO:0007669"/>
    <property type="project" value="UniProtKB-KW"/>
</dbReference>
<reference evidence="2 3" key="1">
    <citation type="journal article" date="2014" name="Int. J. Syst. Evol. Microbiol.">
        <title>Complete genome sequence of Corynebacterium casei LMG S-19264T (=DSM 44701T), isolated from a smear-ripened cheese.</title>
        <authorList>
            <consortium name="US DOE Joint Genome Institute (JGI-PGF)"/>
            <person name="Walter F."/>
            <person name="Albersmeier A."/>
            <person name="Kalinowski J."/>
            <person name="Ruckert C."/>
        </authorList>
    </citation>
    <scope>NUCLEOTIDE SEQUENCE [LARGE SCALE GENOMIC DNA]</scope>
    <source>
        <strain evidence="2 3">CGMCC 1.15896</strain>
    </source>
</reference>
<evidence type="ECO:0000313" key="3">
    <source>
        <dbReference type="Proteomes" id="UP000596977"/>
    </source>
</evidence>
<dbReference type="InterPro" id="IPR013022">
    <property type="entry name" value="Xyl_isomerase-like_TIM-brl"/>
</dbReference>
<keyword evidence="3" id="KW-1185">Reference proteome</keyword>
<dbReference type="InterPro" id="IPR050312">
    <property type="entry name" value="IolE/XylAMocC-like"/>
</dbReference>
<gene>
    <name evidence="2" type="ORF">GCM10011499_04830</name>
</gene>
<dbReference type="OrthoDB" id="7245925at2"/>
<dbReference type="Proteomes" id="UP000596977">
    <property type="component" value="Unassembled WGS sequence"/>
</dbReference>
<dbReference type="InterPro" id="IPR036237">
    <property type="entry name" value="Xyl_isomerase-like_sf"/>
</dbReference>
<dbReference type="Gene3D" id="3.20.20.150">
    <property type="entry name" value="Divalent-metal-dependent TIM barrel enzymes"/>
    <property type="match status" value="1"/>
</dbReference>
<dbReference type="PANTHER" id="PTHR12110">
    <property type="entry name" value="HYDROXYPYRUVATE ISOMERASE"/>
    <property type="match status" value="1"/>
</dbReference>
<dbReference type="EMBL" id="BMKB01000001">
    <property type="protein sequence ID" value="GGA38456.1"/>
    <property type="molecule type" value="Genomic_DNA"/>
</dbReference>